<proteinExistence type="predicted"/>
<dbReference type="EMBL" id="JAGFNK010000087">
    <property type="protein sequence ID" value="KAI9508560.1"/>
    <property type="molecule type" value="Genomic_DNA"/>
</dbReference>
<name>A0ACC0UB46_9AGAM</name>
<gene>
    <name evidence="1" type="ORF">F5148DRAFT_1148962</name>
</gene>
<evidence type="ECO:0000313" key="2">
    <source>
        <dbReference type="Proteomes" id="UP001207468"/>
    </source>
</evidence>
<organism evidence="1 2">
    <name type="scientific">Russula earlei</name>
    <dbReference type="NCBI Taxonomy" id="71964"/>
    <lineage>
        <taxon>Eukaryota</taxon>
        <taxon>Fungi</taxon>
        <taxon>Dikarya</taxon>
        <taxon>Basidiomycota</taxon>
        <taxon>Agaricomycotina</taxon>
        <taxon>Agaricomycetes</taxon>
        <taxon>Russulales</taxon>
        <taxon>Russulaceae</taxon>
        <taxon>Russula</taxon>
    </lineage>
</organism>
<dbReference type="Proteomes" id="UP001207468">
    <property type="component" value="Unassembled WGS sequence"/>
</dbReference>
<reference evidence="1" key="1">
    <citation type="submission" date="2021-03" db="EMBL/GenBank/DDBJ databases">
        <title>Evolutionary priming and transition to the ectomycorrhizal habit in an iconic lineage of mushroom-forming fungi: is preadaptation a requirement?</title>
        <authorList>
            <consortium name="DOE Joint Genome Institute"/>
            <person name="Looney B.P."/>
            <person name="Miyauchi S."/>
            <person name="Morin E."/>
            <person name="Drula E."/>
            <person name="Courty P.E."/>
            <person name="Chicoki N."/>
            <person name="Fauchery L."/>
            <person name="Kohler A."/>
            <person name="Kuo A."/>
            <person name="LaButti K."/>
            <person name="Pangilinan J."/>
            <person name="Lipzen A."/>
            <person name="Riley R."/>
            <person name="Andreopoulos W."/>
            <person name="He G."/>
            <person name="Johnson J."/>
            <person name="Barry K.W."/>
            <person name="Grigoriev I.V."/>
            <person name="Nagy L."/>
            <person name="Hibbett D."/>
            <person name="Henrissat B."/>
            <person name="Matheny P.B."/>
            <person name="Labbe J."/>
            <person name="Martin A.F."/>
        </authorList>
    </citation>
    <scope>NUCLEOTIDE SEQUENCE</scope>
    <source>
        <strain evidence="1">BPL698</strain>
    </source>
</reference>
<keyword evidence="2" id="KW-1185">Reference proteome</keyword>
<comment type="caution">
    <text evidence="1">The sequence shown here is derived from an EMBL/GenBank/DDBJ whole genome shotgun (WGS) entry which is preliminary data.</text>
</comment>
<accession>A0ACC0UB46</accession>
<protein>
    <submittedName>
        <fullName evidence="1">SWIB-domain-containing protein</fullName>
    </submittedName>
</protein>
<evidence type="ECO:0000313" key="1">
    <source>
        <dbReference type="EMBL" id="KAI9508560.1"/>
    </source>
</evidence>
<sequence>MQVADLETRIHSILLAPGTDLSTISAKRVRRLLLEQDDVPPELIKDNKQPIDELISNVFARVSEEKGFQHDRDEDEEEAGGGATRAESAPKKRRRPSPDDHGDRSSPKNVRPSTAGDEALARQLSEEINGRGRSSRSGAASGTSSTRGGRGRGRGRGRARGRSGKANGTRSADTIHDSDNEGSDGDESKKKRGGGLSKEYNLSEPLAALVQEDALSRPQVVKRLWAYIKTNNLQNPTNGREILCDGALRAVFNTDKIDMFKMNKELGKHLSDPSETTA</sequence>